<protein>
    <submittedName>
        <fullName evidence="1">Uncharacterized protein</fullName>
    </submittedName>
</protein>
<comment type="caution">
    <text evidence="1">The sequence shown here is derived from an EMBL/GenBank/DDBJ whole genome shotgun (WGS) entry which is preliminary data.</text>
</comment>
<organism evidence="1">
    <name type="scientific">marine sediment metagenome</name>
    <dbReference type="NCBI Taxonomy" id="412755"/>
    <lineage>
        <taxon>unclassified sequences</taxon>
        <taxon>metagenomes</taxon>
        <taxon>ecological metagenomes</taxon>
    </lineage>
</organism>
<name>X1MK94_9ZZZZ</name>
<proteinExistence type="predicted"/>
<gene>
    <name evidence="1" type="ORF">S06H3_09299</name>
</gene>
<sequence>MRVKVVKSSGKSGQVDIPDRLLKAKLNQYLVSQVYRAEILNAKQPNQ</sequence>
<evidence type="ECO:0000313" key="1">
    <source>
        <dbReference type="EMBL" id="GAI15130.1"/>
    </source>
</evidence>
<feature type="non-terminal residue" evidence="1">
    <location>
        <position position="47"/>
    </location>
</feature>
<dbReference type="EMBL" id="BARV01004069">
    <property type="protein sequence ID" value="GAI15130.1"/>
    <property type="molecule type" value="Genomic_DNA"/>
</dbReference>
<reference evidence="1" key="1">
    <citation type="journal article" date="2014" name="Front. Microbiol.">
        <title>High frequency of phylogenetically diverse reductive dehalogenase-homologous genes in deep subseafloor sedimentary metagenomes.</title>
        <authorList>
            <person name="Kawai M."/>
            <person name="Futagami T."/>
            <person name="Toyoda A."/>
            <person name="Takaki Y."/>
            <person name="Nishi S."/>
            <person name="Hori S."/>
            <person name="Arai W."/>
            <person name="Tsubouchi T."/>
            <person name="Morono Y."/>
            <person name="Uchiyama I."/>
            <person name="Ito T."/>
            <person name="Fujiyama A."/>
            <person name="Inagaki F."/>
            <person name="Takami H."/>
        </authorList>
    </citation>
    <scope>NUCLEOTIDE SEQUENCE</scope>
    <source>
        <strain evidence="1">Expedition CK06-06</strain>
    </source>
</reference>
<dbReference type="AlphaFoldDB" id="X1MK94"/>
<accession>X1MK94</accession>